<keyword evidence="15" id="KW-1185">Reference proteome</keyword>
<name>A0A2S6NJF3_RHOGL</name>
<proteinExistence type="inferred from homology"/>
<evidence type="ECO:0000313" key="15">
    <source>
        <dbReference type="Proteomes" id="UP000239724"/>
    </source>
</evidence>
<evidence type="ECO:0000256" key="6">
    <source>
        <dbReference type="ARBA" id="ARBA00022679"/>
    </source>
</evidence>
<dbReference type="InterPro" id="IPR004167">
    <property type="entry name" value="PSBD"/>
</dbReference>
<protein>
    <recommendedName>
        <fullName evidence="10">Dihydrolipoamide acetyltransferase component of pyruvate dehydrogenase complex</fullName>
        <ecNumber evidence="10">2.3.1.-</ecNumber>
    </recommendedName>
</protein>
<dbReference type="InterPro" id="IPR000089">
    <property type="entry name" value="Biotin_lipoyl"/>
</dbReference>
<comment type="cofactor">
    <cofactor evidence="1 10">
        <name>(R)-lipoate</name>
        <dbReference type="ChEBI" id="CHEBI:83088"/>
    </cofactor>
</comment>
<gene>
    <name evidence="14" type="ORF">CCS01_09330</name>
</gene>
<dbReference type="InterPro" id="IPR050743">
    <property type="entry name" value="2-oxoacid_DH_E2_comp"/>
</dbReference>
<dbReference type="InterPro" id="IPR003016">
    <property type="entry name" value="2-oxoA_DH_lipoyl-BS"/>
</dbReference>
<dbReference type="GO" id="GO:0004149">
    <property type="term" value="F:dihydrolipoyllysine-residue succinyltransferase activity"/>
    <property type="evidence" value="ECO:0007669"/>
    <property type="project" value="UniProtKB-EC"/>
</dbReference>
<keyword evidence="6 10" id="KW-0808">Transferase</keyword>
<feature type="domain" description="Peripheral subunit-binding (PSBD)" evidence="13">
    <location>
        <begin position="181"/>
        <end position="218"/>
    </location>
</feature>
<dbReference type="Gene3D" id="4.10.320.10">
    <property type="entry name" value="E3-binding domain"/>
    <property type="match status" value="1"/>
</dbReference>
<dbReference type="Pfam" id="PF02817">
    <property type="entry name" value="E3_binding"/>
    <property type="match status" value="1"/>
</dbReference>
<evidence type="ECO:0000256" key="1">
    <source>
        <dbReference type="ARBA" id="ARBA00001938"/>
    </source>
</evidence>
<feature type="compositionally biased region" description="Pro residues" evidence="11">
    <location>
        <begin position="112"/>
        <end position="122"/>
    </location>
</feature>
<dbReference type="Gene3D" id="2.40.50.100">
    <property type="match status" value="1"/>
</dbReference>
<accession>A0A2S6NJF3</accession>
<comment type="similarity">
    <text evidence="4 10">Belongs to the 2-oxoacid dehydrogenase family.</text>
</comment>
<evidence type="ECO:0000256" key="10">
    <source>
        <dbReference type="RuleBase" id="RU003423"/>
    </source>
</evidence>
<dbReference type="OrthoDB" id="9805770at2"/>
<evidence type="ECO:0000256" key="11">
    <source>
        <dbReference type="SAM" id="MobiDB-lite"/>
    </source>
</evidence>
<dbReference type="InterPro" id="IPR023213">
    <property type="entry name" value="CAT-like_dom_sf"/>
</dbReference>
<evidence type="ECO:0000313" key="14">
    <source>
        <dbReference type="EMBL" id="PPQ34904.1"/>
    </source>
</evidence>
<dbReference type="RefSeq" id="WP_104518582.1">
    <property type="nucleotide sequence ID" value="NZ_NHRY01000084.1"/>
</dbReference>
<dbReference type="PROSITE" id="PS50968">
    <property type="entry name" value="BIOTINYL_LIPOYL"/>
    <property type="match status" value="1"/>
</dbReference>
<feature type="domain" description="Lipoyl-binding" evidence="12">
    <location>
        <begin position="3"/>
        <end position="78"/>
    </location>
</feature>
<dbReference type="InterPro" id="IPR001078">
    <property type="entry name" value="2-oxoacid_DH_actylTfrase"/>
</dbReference>
<comment type="subunit">
    <text evidence="5">Forms a 24-polypeptide structural core with octahedral symmetry. Part of the 2-oxoglutarate dehydrogenase (OGDH) complex composed of E1 (2-oxoglutarate dehydrogenase), E2 (dihydrolipoamide succinyltransferase) and E3 (dihydrolipoamide dehydrogenase); the complex contains multiple copies of the three enzymatic components (E1, E2 and E3).</text>
</comment>
<evidence type="ECO:0000256" key="5">
    <source>
        <dbReference type="ARBA" id="ARBA00011666"/>
    </source>
</evidence>
<dbReference type="SUPFAM" id="SSF51230">
    <property type="entry name" value="Single hybrid motif"/>
    <property type="match status" value="1"/>
</dbReference>
<organism evidence="14 15">
    <name type="scientific">Rhodopila globiformis</name>
    <name type="common">Rhodopseudomonas globiformis</name>
    <dbReference type="NCBI Taxonomy" id="1071"/>
    <lineage>
        <taxon>Bacteria</taxon>
        <taxon>Pseudomonadati</taxon>
        <taxon>Pseudomonadota</taxon>
        <taxon>Alphaproteobacteria</taxon>
        <taxon>Acetobacterales</taxon>
        <taxon>Acetobacteraceae</taxon>
        <taxon>Rhodopila</taxon>
    </lineage>
</organism>
<evidence type="ECO:0000256" key="3">
    <source>
        <dbReference type="ARBA" id="ARBA00005145"/>
    </source>
</evidence>
<dbReference type="Pfam" id="PF00198">
    <property type="entry name" value="2-oxoacid_dh"/>
    <property type="match status" value="1"/>
</dbReference>
<sequence length="468" mass="49540">MGTRIIKVPDIGEGVAEVELVGWHVAVGDIVREDQVLAEVMTDKATVEIPAPVGGTVLALGSGEGATIAVGSELMRLDVPGAPDDAEPPAPKAAPPAVDEAEPPLARKKAPGPAPLARPLPGAPIERAPTERMPVEHAPVEHAPVEHAPVEHAPVEPSVPGASAPIAFRPGPPRAPGEKPLASPAVRQRARDAGVDLRQVRGTGPAGRILHEDLDAFLRGTGGAAVKVAGRTADTTVQDIRIVGLRRQIAQRMAESKRRVAHFAYVEEVDVTALEDLRAALNGAAKERTRLTILPFLMRAVVKAVAEFPLMNALYDDEADILHRYGGVHIGIATQTPNGLMVPVVRHAEARDLWGCAAELRRVSEAARSGMAAREELAGSTITVTSLGALGGIVSTPIVNRPEVAIIGVNKLMVRPVWQDGGFVPRKMVNLSSSFDHRIIDGHDAARFIQRIRGLLETPATLFMETPA</sequence>
<comment type="pathway">
    <text evidence="3">Amino-acid degradation; L-lysine degradation via saccharopine pathway; glutaryl-CoA from L-lysine: step 6/6.</text>
</comment>
<dbReference type="PROSITE" id="PS00189">
    <property type="entry name" value="LIPOYL"/>
    <property type="match status" value="1"/>
</dbReference>
<dbReference type="InterPro" id="IPR036625">
    <property type="entry name" value="E3-bd_dom_sf"/>
</dbReference>
<comment type="caution">
    <text evidence="14">The sequence shown here is derived from an EMBL/GenBank/DDBJ whole genome shotgun (WGS) entry which is preliminary data.</text>
</comment>
<dbReference type="Pfam" id="PF00364">
    <property type="entry name" value="Biotin_lipoyl"/>
    <property type="match status" value="1"/>
</dbReference>
<dbReference type="GO" id="GO:0031405">
    <property type="term" value="F:lipoic acid binding"/>
    <property type="evidence" value="ECO:0007669"/>
    <property type="project" value="TreeGrafter"/>
</dbReference>
<dbReference type="FunFam" id="3.30.559.10:FF:000007">
    <property type="entry name" value="Dihydrolipoamide acetyltransferase component of pyruvate dehydrogenase complex"/>
    <property type="match status" value="1"/>
</dbReference>
<dbReference type="Proteomes" id="UP000239724">
    <property type="component" value="Unassembled WGS sequence"/>
</dbReference>
<dbReference type="GO" id="GO:0005737">
    <property type="term" value="C:cytoplasm"/>
    <property type="evidence" value="ECO:0007669"/>
    <property type="project" value="TreeGrafter"/>
</dbReference>
<evidence type="ECO:0000259" key="12">
    <source>
        <dbReference type="PROSITE" id="PS50968"/>
    </source>
</evidence>
<dbReference type="AlphaFoldDB" id="A0A2S6NJF3"/>
<feature type="region of interest" description="Disordered" evidence="11">
    <location>
        <begin position="78"/>
        <end position="127"/>
    </location>
</feature>
<dbReference type="SUPFAM" id="SSF47005">
    <property type="entry name" value="Peripheral subunit-binding domain of 2-oxo acid dehydrogenase complex"/>
    <property type="match status" value="1"/>
</dbReference>
<comment type="function">
    <text evidence="2">E2 component of the 2-oxoglutarate dehydrogenase (OGDH) complex which catalyzes the second step in the conversion of 2-oxoglutarate to succinyl-CoA and CO(2).</text>
</comment>
<keyword evidence="7 10" id="KW-0450">Lipoyl</keyword>
<dbReference type="EC" id="2.3.1.-" evidence="10"/>
<dbReference type="EMBL" id="NHRY01000084">
    <property type="protein sequence ID" value="PPQ34904.1"/>
    <property type="molecule type" value="Genomic_DNA"/>
</dbReference>
<dbReference type="SUPFAM" id="SSF52777">
    <property type="entry name" value="CoA-dependent acyltransferases"/>
    <property type="match status" value="1"/>
</dbReference>
<dbReference type="Gene3D" id="3.30.559.10">
    <property type="entry name" value="Chloramphenicol acetyltransferase-like domain"/>
    <property type="match status" value="1"/>
</dbReference>
<evidence type="ECO:0000256" key="4">
    <source>
        <dbReference type="ARBA" id="ARBA00007317"/>
    </source>
</evidence>
<dbReference type="PROSITE" id="PS51826">
    <property type="entry name" value="PSBD"/>
    <property type="match status" value="1"/>
</dbReference>
<evidence type="ECO:0000256" key="8">
    <source>
        <dbReference type="ARBA" id="ARBA00023315"/>
    </source>
</evidence>
<evidence type="ECO:0000256" key="2">
    <source>
        <dbReference type="ARBA" id="ARBA00004052"/>
    </source>
</evidence>
<evidence type="ECO:0000256" key="9">
    <source>
        <dbReference type="ARBA" id="ARBA00052761"/>
    </source>
</evidence>
<comment type="catalytic activity">
    <reaction evidence="9">
        <text>N(6)-[(R)-dihydrolipoyl]-L-lysyl-[protein] + succinyl-CoA = N(6)-[(R)-S(8)-succinyldihydrolipoyl]-L-lysyl-[protein] + CoA</text>
        <dbReference type="Rhea" id="RHEA:15213"/>
        <dbReference type="Rhea" id="RHEA-COMP:10475"/>
        <dbReference type="Rhea" id="RHEA-COMP:20092"/>
        <dbReference type="ChEBI" id="CHEBI:57287"/>
        <dbReference type="ChEBI" id="CHEBI:57292"/>
        <dbReference type="ChEBI" id="CHEBI:83100"/>
        <dbReference type="ChEBI" id="CHEBI:83120"/>
        <dbReference type="EC" id="2.3.1.61"/>
    </reaction>
</comment>
<evidence type="ECO:0000259" key="13">
    <source>
        <dbReference type="PROSITE" id="PS51826"/>
    </source>
</evidence>
<dbReference type="FunFam" id="4.10.320.10:FF:000002">
    <property type="entry name" value="Dihydrolipoamide acetyltransferase component of pyruvate dehydrogenase complex"/>
    <property type="match status" value="1"/>
</dbReference>
<keyword evidence="8 10" id="KW-0012">Acyltransferase</keyword>
<dbReference type="CDD" id="cd06849">
    <property type="entry name" value="lipoyl_domain"/>
    <property type="match status" value="1"/>
</dbReference>
<dbReference type="PANTHER" id="PTHR43178:SF5">
    <property type="entry name" value="LIPOAMIDE ACYLTRANSFERASE COMPONENT OF BRANCHED-CHAIN ALPHA-KETO ACID DEHYDROGENASE COMPLEX, MITOCHONDRIAL"/>
    <property type="match status" value="1"/>
</dbReference>
<dbReference type="GO" id="GO:0016407">
    <property type="term" value="F:acetyltransferase activity"/>
    <property type="evidence" value="ECO:0007669"/>
    <property type="project" value="TreeGrafter"/>
</dbReference>
<reference evidence="14 15" key="1">
    <citation type="journal article" date="2018" name="Arch. Microbiol.">
        <title>New insights into the metabolic potential of the phototrophic purple bacterium Rhodopila globiformis DSM 161(T) from its draft genome sequence and evidence for a vanadium-dependent nitrogenase.</title>
        <authorList>
            <person name="Imhoff J.F."/>
            <person name="Rahn T."/>
            <person name="Kunzel S."/>
            <person name="Neulinger S.C."/>
        </authorList>
    </citation>
    <scope>NUCLEOTIDE SEQUENCE [LARGE SCALE GENOMIC DNA]</scope>
    <source>
        <strain evidence="14 15">DSM 161</strain>
    </source>
</reference>
<dbReference type="InterPro" id="IPR011053">
    <property type="entry name" value="Single_hybrid_motif"/>
</dbReference>
<dbReference type="PANTHER" id="PTHR43178">
    <property type="entry name" value="DIHYDROLIPOAMIDE ACETYLTRANSFERASE COMPONENT OF PYRUVATE DEHYDROGENASE COMPLEX"/>
    <property type="match status" value="1"/>
</dbReference>
<evidence type="ECO:0000256" key="7">
    <source>
        <dbReference type="ARBA" id="ARBA00022823"/>
    </source>
</evidence>